<dbReference type="PANTHER" id="PTHR41521:SF4">
    <property type="entry name" value="BLR0684 PROTEIN"/>
    <property type="match status" value="1"/>
</dbReference>
<gene>
    <name evidence="2" type="ORF">EOE18_07595</name>
</gene>
<dbReference type="EMBL" id="SACO01000004">
    <property type="protein sequence ID" value="RVU05833.1"/>
    <property type="molecule type" value="Genomic_DNA"/>
</dbReference>
<dbReference type="Pfam" id="PF07045">
    <property type="entry name" value="DUF1330"/>
    <property type="match status" value="1"/>
</dbReference>
<evidence type="ECO:0000313" key="2">
    <source>
        <dbReference type="EMBL" id="RVU05833.1"/>
    </source>
</evidence>
<evidence type="ECO:0000313" key="3">
    <source>
        <dbReference type="Proteomes" id="UP000282837"/>
    </source>
</evidence>
<protein>
    <submittedName>
        <fullName evidence="2">DUF1330 domain-containing protein</fullName>
    </submittedName>
</protein>
<keyword evidence="3" id="KW-1185">Reference proteome</keyword>
<evidence type="ECO:0000259" key="1">
    <source>
        <dbReference type="Pfam" id="PF07045"/>
    </source>
</evidence>
<name>A0A437N7F3_9SPHN</name>
<dbReference type="SUPFAM" id="SSF54909">
    <property type="entry name" value="Dimeric alpha+beta barrel"/>
    <property type="match status" value="1"/>
</dbReference>
<sequence length="96" mass="10446">MPAWFVVTARVHDREAFVQNYAGAAAKLTAEYGGTYVLRGPSATQLEGEGNEGASVVVTQWPDRETALRFWNSPEYTALKKAREGLADISVTLIGD</sequence>
<dbReference type="OrthoDB" id="9806380at2"/>
<accession>A0A437N7F3</accession>
<dbReference type="PANTHER" id="PTHR41521">
    <property type="match status" value="1"/>
</dbReference>
<feature type="domain" description="DUF1330" evidence="1">
    <location>
        <begin position="3"/>
        <end position="94"/>
    </location>
</feature>
<reference evidence="2 3" key="1">
    <citation type="submission" date="2019-01" db="EMBL/GenBank/DDBJ databases">
        <authorList>
            <person name="Chen W.-M."/>
        </authorList>
    </citation>
    <scope>NUCLEOTIDE SEQUENCE [LARGE SCALE GENOMIC DNA]</scope>
    <source>
        <strain evidence="2 3">FSY-9</strain>
    </source>
</reference>
<organism evidence="2 3">
    <name type="scientific">Novosphingobium umbonatum</name>
    <dbReference type="NCBI Taxonomy" id="1908524"/>
    <lineage>
        <taxon>Bacteria</taxon>
        <taxon>Pseudomonadati</taxon>
        <taxon>Pseudomonadota</taxon>
        <taxon>Alphaproteobacteria</taxon>
        <taxon>Sphingomonadales</taxon>
        <taxon>Sphingomonadaceae</taxon>
        <taxon>Novosphingobium</taxon>
    </lineage>
</organism>
<dbReference type="RefSeq" id="WP_127707855.1">
    <property type="nucleotide sequence ID" value="NZ_SACO01000004.1"/>
</dbReference>
<dbReference type="InterPro" id="IPR010753">
    <property type="entry name" value="DUF1330"/>
</dbReference>
<proteinExistence type="predicted"/>
<comment type="caution">
    <text evidence="2">The sequence shown here is derived from an EMBL/GenBank/DDBJ whole genome shotgun (WGS) entry which is preliminary data.</text>
</comment>
<dbReference type="Gene3D" id="3.30.70.100">
    <property type="match status" value="1"/>
</dbReference>
<dbReference type="AlphaFoldDB" id="A0A437N7F3"/>
<dbReference type="InterPro" id="IPR011008">
    <property type="entry name" value="Dimeric_a/b-barrel"/>
</dbReference>
<dbReference type="Proteomes" id="UP000282837">
    <property type="component" value="Unassembled WGS sequence"/>
</dbReference>